<evidence type="ECO:0000313" key="2">
    <source>
        <dbReference type="Proteomes" id="UP000314294"/>
    </source>
</evidence>
<reference evidence="1 2" key="1">
    <citation type="submission" date="2019-03" db="EMBL/GenBank/DDBJ databases">
        <title>First draft genome of Liparis tanakae, snailfish: a comprehensive survey of snailfish specific genes.</title>
        <authorList>
            <person name="Kim W."/>
            <person name="Song I."/>
            <person name="Jeong J.-H."/>
            <person name="Kim D."/>
            <person name="Kim S."/>
            <person name="Ryu S."/>
            <person name="Song J.Y."/>
            <person name="Lee S.K."/>
        </authorList>
    </citation>
    <scope>NUCLEOTIDE SEQUENCE [LARGE SCALE GENOMIC DNA]</scope>
    <source>
        <tissue evidence="1">Muscle</tissue>
    </source>
</reference>
<proteinExistence type="predicted"/>
<dbReference type="AlphaFoldDB" id="A0A4Z2FZ27"/>
<dbReference type="Proteomes" id="UP000314294">
    <property type="component" value="Unassembled WGS sequence"/>
</dbReference>
<sequence>MEIPRDMKGLEKSITSSRTNVMILEQRANEKYAVSWLAANAMPSIYSGTALPLGKLGVMKETWSVPQNDVMVFTDFLS</sequence>
<organism evidence="1 2">
    <name type="scientific">Liparis tanakae</name>
    <name type="common">Tanaka's snailfish</name>
    <dbReference type="NCBI Taxonomy" id="230148"/>
    <lineage>
        <taxon>Eukaryota</taxon>
        <taxon>Metazoa</taxon>
        <taxon>Chordata</taxon>
        <taxon>Craniata</taxon>
        <taxon>Vertebrata</taxon>
        <taxon>Euteleostomi</taxon>
        <taxon>Actinopterygii</taxon>
        <taxon>Neopterygii</taxon>
        <taxon>Teleostei</taxon>
        <taxon>Neoteleostei</taxon>
        <taxon>Acanthomorphata</taxon>
        <taxon>Eupercaria</taxon>
        <taxon>Perciformes</taxon>
        <taxon>Cottioidei</taxon>
        <taxon>Cottales</taxon>
        <taxon>Liparidae</taxon>
        <taxon>Liparis</taxon>
    </lineage>
</organism>
<comment type="caution">
    <text evidence="1">The sequence shown here is derived from an EMBL/GenBank/DDBJ whole genome shotgun (WGS) entry which is preliminary data.</text>
</comment>
<evidence type="ECO:0000313" key="1">
    <source>
        <dbReference type="EMBL" id="TNN46105.1"/>
    </source>
</evidence>
<keyword evidence="2" id="KW-1185">Reference proteome</keyword>
<accession>A0A4Z2FZ27</accession>
<gene>
    <name evidence="1" type="ORF">EYF80_043700</name>
</gene>
<protein>
    <submittedName>
        <fullName evidence="1">Uncharacterized protein</fullName>
    </submittedName>
</protein>
<dbReference type="EMBL" id="SRLO01000808">
    <property type="protein sequence ID" value="TNN46105.1"/>
    <property type="molecule type" value="Genomic_DNA"/>
</dbReference>
<name>A0A4Z2FZ27_9TELE</name>